<accession>A0AAD2D164</accession>
<comment type="caution">
    <text evidence="1">The sequence shown here is derived from an EMBL/GenBank/DDBJ whole genome shotgun (WGS) entry which is preliminary data.</text>
</comment>
<evidence type="ECO:0000313" key="1">
    <source>
        <dbReference type="EMBL" id="CAI2376506.1"/>
    </source>
</evidence>
<name>A0AAD2D164_EUPCR</name>
<dbReference type="AlphaFoldDB" id="A0AAD2D164"/>
<evidence type="ECO:0000313" key="2">
    <source>
        <dbReference type="Proteomes" id="UP001295684"/>
    </source>
</evidence>
<reference evidence="1" key="1">
    <citation type="submission" date="2023-07" db="EMBL/GenBank/DDBJ databases">
        <authorList>
            <consortium name="AG Swart"/>
            <person name="Singh M."/>
            <person name="Singh A."/>
            <person name="Seah K."/>
            <person name="Emmerich C."/>
        </authorList>
    </citation>
    <scope>NUCLEOTIDE SEQUENCE</scope>
    <source>
        <strain evidence="1">DP1</strain>
    </source>
</reference>
<keyword evidence="2" id="KW-1185">Reference proteome</keyword>
<gene>
    <name evidence="1" type="ORF">ECRASSUSDP1_LOCUS17876</name>
</gene>
<protein>
    <submittedName>
        <fullName evidence="1">Uncharacterized protein</fullName>
    </submittedName>
</protein>
<organism evidence="1 2">
    <name type="scientific">Euplotes crassus</name>
    <dbReference type="NCBI Taxonomy" id="5936"/>
    <lineage>
        <taxon>Eukaryota</taxon>
        <taxon>Sar</taxon>
        <taxon>Alveolata</taxon>
        <taxon>Ciliophora</taxon>
        <taxon>Intramacronucleata</taxon>
        <taxon>Spirotrichea</taxon>
        <taxon>Hypotrichia</taxon>
        <taxon>Euplotida</taxon>
        <taxon>Euplotidae</taxon>
        <taxon>Moneuplotes</taxon>
    </lineage>
</organism>
<proteinExistence type="predicted"/>
<dbReference type="Proteomes" id="UP001295684">
    <property type="component" value="Unassembled WGS sequence"/>
</dbReference>
<dbReference type="EMBL" id="CAMPGE010018067">
    <property type="protein sequence ID" value="CAI2376506.1"/>
    <property type="molecule type" value="Genomic_DNA"/>
</dbReference>
<sequence length="308" mass="35534">MVPTYLFRRRGVFPFLRRYFPFYTQSQTICPTSATKGGKQLVWRAHLSDTLKISPGYTDKPVELGNFLFLRTREKEMLQTRLDKRSDSVKFDSFVTKSFDSKTIMKVDQELDRGFRSLNELFSIMKTLGHLDFPVSFAANALYAMEKNGIRDQDAYENILFPILKKKAQYLHSDGLAGSIWALGQYHCNDGQLIERILETYNEKNFGTDVVYVDNAPYTNETFLPADKSFGLEYYSTNEFSKMFYKNHISCLDLCEGLKSLSNQGLESSANQRVVEVLKDLESRQQITSDSYWFYKQISGRSHTPVTA</sequence>